<comment type="caution">
    <text evidence="2">The sequence shown here is derived from an EMBL/GenBank/DDBJ whole genome shotgun (WGS) entry which is preliminary data.</text>
</comment>
<evidence type="ECO:0000256" key="1">
    <source>
        <dbReference type="SAM" id="MobiDB-lite"/>
    </source>
</evidence>
<dbReference type="Proteomes" id="UP001151760">
    <property type="component" value="Unassembled WGS sequence"/>
</dbReference>
<accession>A0ABQ5BAX9</accession>
<keyword evidence="3" id="KW-1185">Reference proteome</keyword>
<feature type="region of interest" description="Disordered" evidence="1">
    <location>
        <begin position="205"/>
        <end position="230"/>
    </location>
</feature>
<name>A0ABQ5BAX9_9ASTR</name>
<reference evidence="2" key="2">
    <citation type="submission" date="2022-01" db="EMBL/GenBank/DDBJ databases">
        <authorList>
            <person name="Yamashiro T."/>
            <person name="Shiraishi A."/>
            <person name="Satake H."/>
            <person name="Nakayama K."/>
        </authorList>
    </citation>
    <scope>NUCLEOTIDE SEQUENCE</scope>
</reference>
<gene>
    <name evidence="2" type="ORF">Tco_0859022</name>
</gene>
<protein>
    <submittedName>
        <fullName evidence="2">Uncharacterized protein</fullName>
    </submittedName>
</protein>
<dbReference type="EMBL" id="BQNB010013112">
    <property type="protein sequence ID" value="GJT11980.1"/>
    <property type="molecule type" value="Genomic_DNA"/>
</dbReference>
<evidence type="ECO:0000313" key="3">
    <source>
        <dbReference type="Proteomes" id="UP001151760"/>
    </source>
</evidence>
<feature type="compositionally biased region" description="Basic and acidic residues" evidence="1">
    <location>
        <begin position="205"/>
        <end position="219"/>
    </location>
</feature>
<evidence type="ECO:0000313" key="2">
    <source>
        <dbReference type="EMBL" id="GJT11980.1"/>
    </source>
</evidence>
<organism evidence="2 3">
    <name type="scientific">Tanacetum coccineum</name>
    <dbReference type="NCBI Taxonomy" id="301880"/>
    <lineage>
        <taxon>Eukaryota</taxon>
        <taxon>Viridiplantae</taxon>
        <taxon>Streptophyta</taxon>
        <taxon>Embryophyta</taxon>
        <taxon>Tracheophyta</taxon>
        <taxon>Spermatophyta</taxon>
        <taxon>Magnoliopsida</taxon>
        <taxon>eudicotyledons</taxon>
        <taxon>Gunneridae</taxon>
        <taxon>Pentapetalae</taxon>
        <taxon>asterids</taxon>
        <taxon>campanulids</taxon>
        <taxon>Asterales</taxon>
        <taxon>Asteraceae</taxon>
        <taxon>Asteroideae</taxon>
        <taxon>Anthemideae</taxon>
        <taxon>Anthemidinae</taxon>
        <taxon>Tanacetum</taxon>
    </lineage>
</organism>
<proteinExistence type="predicted"/>
<reference evidence="2" key="1">
    <citation type="journal article" date="2022" name="Int. J. Mol. Sci.">
        <title>Draft Genome of Tanacetum Coccineum: Genomic Comparison of Closely Related Tanacetum-Family Plants.</title>
        <authorList>
            <person name="Yamashiro T."/>
            <person name="Shiraishi A."/>
            <person name="Nakayama K."/>
            <person name="Satake H."/>
        </authorList>
    </citation>
    <scope>NUCLEOTIDE SEQUENCE</scope>
</reference>
<sequence length="230" mass="25425">MVVAVRVYTGRAPYPNGSDGSGRAHYINPKEDKTLGSIKRDTSSNRWTITNTYATSLSRELRSDVSKEYQHPRQRLGIGRLLHSQGVKNSISKQYFKTVHWNNWGDEGHLRSRGKEQPVRSSWSPQEARGNIVSIGASTLTTDIQNPGRANGVLSYFSLRDEGVAAGYPEDQGTFAPAVQAQGGPSAAFMKENIDVLRTMIKELDNRGQEKVTPRKLFNEESGEAGSKNS</sequence>